<comment type="subcellular location">
    <subcellularLocation>
        <location evidence="1">Cell membrane</location>
        <topology evidence="1">Multi-pass membrane protein</topology>
    </subcellularLocation>
</comment>
<keyword evidence="3 6" id="KW-0812">Transmembrane</keyword>
<keyword evidence="2" id="KW-1003">Cell membrane</keyword>
<dbReference type="Pfam" id="PF07690">
    <property type="entry name" value="MFS_1"/>
    <property type="match status" value="1"/>
</dbReference>
<dbReference type="SUPFAM" id="SSF103473">
    <property type="entry name" value="MFS general substrate transporter"/>
    <property type="match status" value="1"/>
</dbReference>
<evidence type="ECO:0000256" key="6">
    <source>
        <dbReference type="SAM" id="Phobius"/>
    </source>
</evidence>
<dbReference type="PROSITE" id="PS50850">
    <property type="entry name" value="MFS"/>
    <property type="match status" value="1"/>
</dbReference>
<gene>
    <name evidence="8" type="ORF">KTC_37990</name>
</gene>
<evidence type="ECO:0000256" key="1">
    <source>
        <dbReference type="ARBA" id="ARBA00004651"/>
    </source>
</evidence>
<evidence type="ECO:0000256" key="4">
    <source>
        <dbReference type="ARBA" id="ARBA00022989"/>
    </source>
</evidence>
<dbReference type="AlphaFoldDB" id="A0A455SNR4"/>
<feature type="domain" description="Major facilitator superfamily (MFS) profile" evidence="7">
    <location>
        <begin position="9"/>
        <end position="179"/>
    </location>
</feature>
<proteinExistence type="predicted"/>
<evidence type="ECO:0000259" key="7">
    <source>
        <dbReference type="PROSITE" id="PS50850"/>
    </source>
</evidence>
<accession>A0A455SNR4</accession>
<dbReference type="InterPro" id="IPR020846">
    <property type="entry name" value="MFS_dom"/>
</dbReference>
<sequence>MFSLLFRCDVLLFRLGRFVADLTGSASGIVLPLLVLQLTGLVLSMGLMMLISFLPEILFGTVAGLLVDRLDRRKVLIGCELCSAAAVLPLLFPQGGAMIWLIYGVYLVQSFSGLFFNPASRAFIPQLVENEQLVAMNSLVSTCEALIRIIGPVVGGALFVLLGLQPVLLLELGGFSFRP</sequence>
<feature type="transmembrane region" description="Helical" evidence="6">
    <location>
        <begin position="74"/>
        <end position="92"/>
    </location>
</feature>
<feature type="transmembrane region" description="Helical" evidence="6">
    <location>
        <begin position="145"/>
        <end position="169"/>
    </location>
</feature>
<dbReference type="PANTHER" id="PTHR23513">
    <property type="entry name" value="INTEGRAL MEMBRANE EFFLUX PROTEIN-RELATED"/>
    <property type="match status" value="1"/>
</dbReference>
<feature type="transmembrane region" description="Helical" evidence="6">
    <location>
        <begin position="98"/>
        <end position="116"/>
    </location>
</feature>
<reference evidence="8" key="1">
    <citation type="submission" date="2018-12" db="EMBL/GenBank/DDBJ databases">
        <title>Novel natural products biosynthetic potential of the class Ktedonobacteria.</title>
        <authorList>
            <person name="Zheng Y."/>
            <person name="Saitou A."/>
            <person name="Wang C.M."/>
            <person name="Toyoda A."/>
            <person name="Minakuchi Y."/>
            <person name="Sekiguchi Y."/>
            <person name="Ueda K."/>
            <person name="Takano H."/>
            <person name="Sakai Y."/>
            <person name="Yokota A."/>
            <person name="Yabe S."/>
        </authorList>
    </citation>
    <scope>NUCLEOTIDE SEQUENCE</scope>
    <source>
        <strain evidence="8">COM3</strain>
    </source>
</reference>
<feature type="transmembrane region" description="Helical" evidence="6">
    <location>
        <begin position="41"/>
        <end position="67"/>
    </location>
</feature>
<dbReference type="EMBL" id="AP019376">
    <property type="protein sequence ID" value="BBH89048.1"/>
    <property type="molecule type" value="Genomic_DNA"/>
</dbReference>
<dbReference type="GO" id="GO:0005886">
    <property type="term" value="C:plasma membrane"/>
    <property type="evidence" value="ECO:0007669"/>
    <property type="project" value="UniProtKB-SubCell"/>
</dbReference>
<protein>
    <recommendedName>
        <fullName evidence="7">Major facilitator superfamily (MFS) profile domain-containing protein</fullName>
    </recommendedName>
</protein>
<dbReference type="Gene3D" id="1.20.1250.20">
    <property type="entry name" value="MFS general substrate transporter like domains"/>
    <property type="match status" value="1"/>
</dbReference>
<keyword evidence="5 6" id="KW-0472">Membrane</keyword>
<feature type="transmembrane region" description="Helical" evidence="6">
    <location>
        <begin position="12"/>
        <end position="35"/>
    </location>
</feature>
<evidence type="ECO:0000256" key="2">
    <source>
        <dbReference type="ARBA" id="ARBA00022475"/>
    </source>
</evidence>
<evidence type="ECO:0000313" key="8">
    <source>
        <dbReference type="EMBL" id="BBH89048.1"/>
    </source>
</evidence>
<name>A0A455SNR4_9CHLR</name>
<organism evidence="8">
    <name type="scientific">Thermosporothrix sp. COM3</name>
    <dbReference type="NCBI Taxonomy" id="2490863"/>
    <lineage>
        <taxon>Bacteria</taxon>
        <taxon>Bacillati</taxon>
        <taxon>Chloroflexota</taxon>
        <taxon>Ktedonobacteria</taxon>
        <taxon>Ktedonobacterales</taxon>
        <taxon>Thermosporotrichaceae</taxon>
        <taxon>Thermosporothrix</taxon>
    </lineage>
</organism>
<dbReference type="GO" id="GO:0022857">
    <property type="term" value="F:transmembrane transporter activity"/>
    <property type="evidence" value="ECO:0007669"/>
    <property type="project" value="InterPro"/>
</dbReference>
<dbReference type="PANTHER" id="PTHR23513:SF6">
    <property type="entry name" value="MAJOR FACILITATOR SUPERFAMILY ASSOCIATED DOMAIN-CONTAINING PROTEIN"/>
    <property type="match status" value="1"/>
</dbReference>
<evidence type="ECO:0000256" key="5">
    <source>
        <dbReference type="ARBA" id="ARBA00023136"/>
    </source>
</evidence>
<dbReference type="InterPro" id="IPR036259">
    <property type="entry name" value="MFS_trans_sf"/>
</dbReference>
<evidence type="ECO:0000256" key="3">
    <source>
        <dbReference type="ARBA" id="ARBA00022692"/>
    </source>
</evidence>
<dbReference type="InterPro" id="IPR011701">
    <property type="entry name" value="MFS"/>
</dbReference>
<keyword evidence="4 6" id="KW-1133">Transmembrane helix</keyword>